<dbReference type="InterPro" id="IPR016176">
    <property type="entry name" value="Cbl-dep_enz_cat"/>
</dbReference>
<proteinExistence type="predicted"/>
<dbReference type="Proteomes" id="UP000886042">
    <property type="component" value="Unassembled WGS sequence"/>
</dbReference>
<dbReference type="PANTHER" id="PTHR48101">
    <property type="entry name" value="METHYLMALONYL-COA MUTASE, MITOCHONDRIAL-RELATED"/>
    <property type="match status" value="1"/>
</dbReference>
<dbReference type="AlphaFoldDB" id="A0A7C3FYV5"/>
<dbReference type="GO" id="GO:0016866">
    <property type="term" value="F:intramolecular transferase activity"/>
    <property type="evidence" value="ECO:0007669"/>
    <property type="project" value="InterPro"/>
</dbReference>
<accession>A0A7C3FYV5</accession>
<reference evidence="2" key="1">
    <citation type="journal article" date="2020" name="mSystems">
        <title>Genome- and Community-Level Interaction Insights into Carbon Utilization and Element Cycling Functions of Hydrothermarchaeota in Hydrothermal Sediment.</title>
        <authorList>
            <person name="Zhou Z."/>
            <person name="Liu Y."/>
            <person name="Xu W."/>
            <person name="Pan J."/>
            <person name="Luo Z.H."/>
            <person name="Li M."/>
        </authorList>
    </citation>
    <scope>NUCLEOTIDE SEQUENCE [LARGE SCALE GENOMIC DNA]</scope>
    <source>
        <strain evidence="2">HyVt-489</strain>
    </source>
</reference>
<dbReference type="InterPro" id="IPR006099">
    <property type="entry name" value="MeMalonylCoA_mutase_a/b_cat"/>
</dbReference>
<dbReference type="Gene3D" id="3.20.20.240">
    <property type="entry name" value="Methylmalonyl-CoA mutase"/>
    <property type="match status" value="1"/>
</dbReference>
<dbReference type="EMBL" id="DRMN01000141">
    <property type="protein sequence ID" value="HFB54690.1"/>
    <property type="molecule type" value="Genomic_DNA"/>
</dbReference>
<dbReference type="SUPFAM" id="SSF51703">
    <property type="entry name" value="Cobalamin (vitamin B12)-dependent enzymes"/>
    <property type="match status" value="1"/>
</dbReference>
<organism evidence="2">
    <name type="scientific">Hellea balneolensis</name>
    <dbReference type="NCBI Taxonomy" id="287478"/>
    <lineage>
        <taxon>Bacteria</taxon>
        <taxon>Pseudomonadati</taxon>
        <taxon>Pseudomonadota</taxon>
        <taxon>Alphaproteobacteria</taxon>
        <taxon>Maricaulales</taxon>
        <taxon>Robiginitomaculaceae</taxon>
        <taxon>Hellea</taxon>
    </lineage>
</organism>
<evidence type="ECO:0000259" key="1">
    <source>
        <dbReference type="Pfam" id="PF01642"/>
    </source>
</evidence>
<dbReference type="PANTHER" id="PTHR48101:SF4">
    <property type="entry name" value="METHYLMALONYL-COA MUTASE, MITOCHONDRIAL"/>
    <property type="match status" value="1"/>
</dbReference>
<dbReference type="GO" id="GO:0031419">
    <property type="term" value="F:cobalamin binding"/>
    <property type="evidence" value="ECO:0007669"/>
    <property type="project" value="InterPro"/>
</dbReference>
<evidence type="ECO:0000313" key="2">
    <source>
        <dbReference type="EMBL" id="HFB54690.1"/>
    </source>
</evidence>
<feature type="domain" description="Methylmalonyl-CoA mutase alpha/beta chain catalytic" evidence="1">
    <location>
        <begin position="113"/>
        <end position="466"/>
    </location>
</feature>
<sequence length="477" mass="52830">MTNALTDTTGILNTDTSQTDNMSQWRDLATKTLRGDNFSTLEHITEDGIKRGPLFTQGPSTHVANSETDHLAGRPWHLGVMIDHPHINGANRDILDDLEGGGSALSLNIDPRGTYGIAVRSMSDIERLLSGVYTSLVPIHLVPSGNFETMALFAAYFERQEDQENISLNLSYVPGPHDEDQLLALSHWVTTHTYKGKALNINGAAMHEEGASPAQELAFMAARLVSYLRTLLKDHDINTALAMVDVRLAADQDAHFNIIKFRAARLMWAKIVDEFGGTHADMSLHAISSLRMMAHQDPWANLLRLNAASFGAALGGADVVTLLPFTHKTGPKLDLATPFARRLSRNIQLLQMEETHLGHVQDPAHGSYMHESLTQDLAEKSWEIFQDIENKGGWFKAFDGFIAHVQTMQAQRTEKIKNGEIKLVGINQYVKADVRKAEVLRRPSTAQRTGEIINAKDFETARQQAKNGYLLPLSGEE</sequence>
<name>A0A7C3FYV5_9PROT</name>
<comment type="caution">
    <text evidence="2">The sequence shown here is derived from an EMBL/GenBank/DDBJ whole genome shotgun (WGS) entry which is preliminary data.</text>
</comment>
<protein>
    <recommendedName>
        <fullName evidence="1">Methylmalonyl-CoA mutase alpha/beta chain catalytic domain-containing protein</fullName>
    </recommendedName>
</protein>
<gene>
    <name evidence="2" type="ORF">ENJ46_02105</name>
</gene>
<dbReference type="Pfam" id="PF01642">
    <property type="entry name" value="MM_CoA_mutase"/>
    <property type="match status" value="1"/>
</dbReference>